<feature type="compositionally biased region" description="Polar residues" evidence="16">
    <location>
        <begin position="101"/>
        <end position="121"/>
    </location>
</feature>
<dbReference type="GO" id="GO:0006897">
    <property type="term" value="P:endocytosis"/>
    <property type="evidence" value="ECO:0007669"/>
    <property type="project" value="UniProtKB-KW"/>
</dbReference>
<dbReference type="PANTHER" id="PTHR11216">
    <property type="entry name" value="EH DOMAIN"/>
    <property type="match status" value="1"/>
</dbReference>
<dbReference type="InterPro" id="IPR000261">
    <property type="entry name" value="EH_dom"/>
</dbReference>
<dbReference type="GO" id="GO:0007015">
    <property type="term" value="P:actin filament organization"/>
    <property type="evidence" value="ECO:0007669"/>
    <property type="project" value="InterPro"/>
</dbReference>
<keyword evidence="9" id="KW-0967">Endosome</keyword>
<dbReference type="SUPFAM" id="SSF47473">
    <property type="entry name" value="EF-hand"/>
    <property type="match status" value="2"/>
</dbReference>
<evidence type="ECO:0000313" key="19">
    <source>
        <dbReference type="EMBL" id="KAF7724287.1"/>
    </source>
</evidence>
<keyword evidence="11 15" id="KW-0175">Coiled coil</keyword>
<evidence type="ECO:0000256" key="9">
    <source>
        <dbReference type="ARBA" id="ARBA00022753"/>
    </source>
</evidence>
<dbReference type="InterPro" id="IPR018247">
    <property type="entry name" value="EF_Hand_1_Ca_BS"/>
</dbReference>
<dbReference type="GO" id="GO:0005509">
    <property type="term" value="F:calcium ion binding"/>
    <property type="evidence" value="ECO:0007669"/>
    <property type="project" value="InterPro"/>
</dbReference>
<evidence type="ECO:0000256" key="12">
    <source>
        <dbReference type="ARBA" id="ARBA00023136"/>
    </source>
</evidence>
<name>A0A8H7BKP6_9FUNG</name>
<dbReference type="Gene3D" id="1.10.238.10">
    <property type="entry name" value="EF-hand"/>
    <property type="match status" value="2"/>
</dbReference>
<dbReference type="GO" id="GO:0005886">
    <property type="term" value="C:plasma membrane"/>
    <property type="evidence" value="ECO:0007669"/>
    <property type="project" value="UniProtKB-SubCell"/>
</dbReference>
<feature type="region of interest" description="Disordered" evidence="16">
    <location>
        <begin position="95"/>
        <end position="145"/>
    </location>
</feature>
<protein>
    <recommendedName>
        <fullName evidence="14">Endocytosis protein 3</fullName>
    </recommendedName>
</protein>
<evidence type="ECO:0000259" key="17">
    <source>
        <dbReference type="PROSITE" id="PS50031"/>
    </source>
</evidence>
<comment type="caution">
    <text evidence="19">The sequence shown here is derived from an EMBL/GenBank/DDBJ whole genome shotgun (WGS) entry which is preliminary data.</text>
</comment>
<evidence type="ECO:0000256" key="6">
    <source>
        <dbReference type="ARBA" id="ARBA00022490"/>
    </source>
</evidence>
<feature type="domain" description="EH" evidence="17">
    <location>
        <begin position="8"/>
        <end position="96"/>
    </location>
</feature>
<evidence type="ECO:0000256" key="14">
    <source>
        <dbReference type="ARBA" id="ARBA00029684"/>
    </source>
</evidence>
<dbReference type="CDD" id="cd00052">
    <property type="entry name" value="EH"/>
    <property type="match status" value="1"/>
</dbReference>
<dbReference type="InterPro" id="IPR011992">
    <property type="entry name" value="EF-hand-dom_pair"/>
</dbReference>
<dbReference type="PANTHER" id="PTHR11216:SF174">
    <property type="entry name" value="GH06923P"/>
    <property type="match status" value="1"/>
</dbReference>
<accession>A0A8H7BKP6</accession>
<evidence type="ECO:0000256" key="13">
    <source>
        <dbReference type="ARBA" id="ARBA00023212"/>
    </source>
</evidence>
<dbReference type="PROSITE" id="PS50031">
    <property type="entry name" value="EH"/>
    <property type="match status" value="2"/>
</dbReference>
<dbReference type="SMART" id="SM00027">
    <property type="entry name" value="EH"/>
    <property type="match status" value="2"/>
</dbReference>
<keyword evidence="10" id="KW-0106">Calcium</keyword>
<reference evidence="19" key="1">
    <citation type="submission" date="2020-01" db="EMBL/GenBank/DDBJ databases">
        <title>Genome Sequencing of Three Apophysomyces-Like Fungal Strains Confirms a Novel Fungal Genus in the Mucoromycota with divergent Burkholderia-like Endosymbiotic Bacteria.</title>
        <authorList>
            <person name="Stajich J.E."/>
            <person name="Macias A.M."/>
            <person name="Carter-House D."/>
            <person name="Lovett B."/>
            <person name="Kasson L.R."/>
            <person name="Berry K."/>
            <person name="Grigoriev I."/>
            <person name="Chang Y."/>
            <person name="Spatafora J."/>
            <person name="Kasson M.T."/>
        </authorList>
    </citation>
    <scope>NUCLEOTIDE SEQUENCE</scope>
    <source>
        <strain evidence="19">NRRL A-21654</strain>
    </source>
</reference>
<evidence type="ECO:0000256" key="16">
    <source>
        <dbReference type="SAM" id="MobiDB-lite"/>
    </source>
</evidence>
<feature type="coiled-coil region" evidence="15">
    <location>
        <begin position="349"/>
        <end position="390"/>
    </location>
</feature>
<evidence type="ECO:0000313" key="20">
    <source>
        <dbReference type="Proteomes" id="UP000605846"/>
    </source>
</evidence>
<dbReference type="InterPro" id="IPR002048">
    <property type="entry name" value="EF_hand_dom"/>
</dbReference>
<dbReference type="InterPro" id="IPR025604">
    <property type="entry name" value="End3"/>
</dbReference>
<evidence type="ECO:0000256" key="15">
    <source>
        <dbReference type="SAM" id="Coils"/>
    </source>
</evidence>
<evidence type="ECO:0000256" key="4">
    <source>
        <dbReference type="ARBA" id="ARBA00009909"/>
    </source>
</evidence>
<evidence type="ECO:0000256" key="1">
    <source>
        <dbReference type="ARBA" id="ARBA00004125"/>
    </source>
</evidence>
<sequence>MSVITPAERQKYAEIFQARGQMNGYMSGAVARDVLLSSSLPPHRLERIWDLADIDKDGNLDFEEFCIAMHLTFDCINGIEPPLSLPPSLLPPNKAHLQPMHLSQPSFSPQIVPQPTGYNTYQQPPPPPLSAPPQLQQQQSSHRPEFSWDMTHQDMASYQDIYAKYGSATGKVKFSQLEDFYQTLGLTRTELSNAWALVDVNRSHALAQDQCITFLHVLNQCTRGAAIPKSLPPDLHEAFVADNQAEEMISLSSYVKQSNDEKKRNNSTDYRSRSPISKSKGSSYDEERRLRRELEDLKQQIKEAKDRASEPVVDEEKSFASMSFREQLQALYEYKQELLSDQSRVDEKVRQQDRDIEAARDVVRRLNQLVEDIRLKKKEMESILESQRAQIQGVYRMTS</sequence>
<feature type="region of interest" description="Disordered" evidence="16">
    <location>
        <begin position="254"/>
        <end position="288"/>
    </location>
</feature>
<evidence type="ECO:0000256" key="2">
    <source>
        <dbReference type="ARBA" id="ARBA00004134"/>
    </source>
</evidence>
<keyword evidence="7" id="KW-0254">Endocytosis</keyword>
<keyword evidence="5" id="KW-1003">Cell membrane</keyword>
<keyword evidence="12" id="KW-0472">Membrane</keyword>
<feature type="domain" description="EF-hand" evidence="18">
    <location>
        <begin position="40"/>
        <end position="75"/>
    </location>
</feature>
<keyword evidence="20" id="KW-1185">Reference proteome</keyword>
<gene>
    <name evidence="19" type="primary">END3_1</name>
    <name evidence="19" type="ORF">EC973_001188</name>
</gene>
<dbReference type="GO" id="GO:0030479">
    <property type="term" value="C:actin cortical patch"/>
    <property type="evidence" value="ECO:0007669"/>
    <property type="project" value="UniProtKB-SubCell"/>
</dbReference>
<keyword evidence="8" id="KW-0677">Repeat</keyword>
<feature type="domain" description="EH" evidence="17">
    <location>
        <begin position="154"/>
        <end position="235"/>
    </location>
</feature>
<feature type="compositionally biased region" description="Low complexity" evidence="16">
    <location>
        <begin position="132"/>
        <end position="141"/>
    </location>
</feature>
<feature type="compositionally biased region" description="Basic and acidic residues" evidence="16">
    <location>
        <begin position="258"/>
        <end position="272"/>
    </location>
</feature>
<comment type="subcellular location">
    <subcellularLocation>
        <location evidence="3">Cell membrane</location>
        <topology evidence="3">Peripheral membrane protein</topology>
        <orientation evidence="3">Cytoplasmic side</orientation>
    </subcellularLocation>
    <subcellularLocation>
        <location evidence="2">Cytoplasm</location>
        <location evidence="2">Cytoskeleton</location>
        <location evidence="2">Actin patch</location>
    </subcellularLocation>
    <subcellularLocation>
        <location evidence="1">Endosome membrane</location>
        <topology evidence="1">Peripheral membrane protein</topology>
        <orientation evidence="1">Cytoplasmic side</orientation>
    </subcellularLocation>
</comment>
<evidence type="ECO:0000259" key="18">
    <source>
        <dbReference type="PROSITE" id="PS50222"/>
    </source>
</evidence>
<dbReference type="Pfam" id="PF12763">
    <property type="entry name" value="EH"/>
    <property type="match status" value="1"/>
</dbReference>
<organism evidence="19 20">
    <name type="scientific">Apophysomyces ossiformis</name>
    <dbReference type="NCBI Taxonomy" id="679940"/>
    <lineage>
        <taxon>Eukaryota</taxon>
        <taxon>Fungi</taxon>
        <taxon>Fungi incertae sedis</taxon>
        <taxon>Mucoromycota</taxon>
        <taxon>Mucoromycotina</taxon>
        <taxon>Mucoromycetes</taxon>
        <taxon>Mucorales</taxon>
        <taxon>Mucorineae</taxon>
        <taxon>Mucoraceae</taxon>
        <taxon>Apophysomyces</taxon>
    </lineage>
</organism>
<dbReference type="GO" id="GO:0010008">
    <property type="term" value="C:endosome membrane"/>
    <property type="evidence" value="ECO:0007669"/>
    <property type="project" value="UniProtKB-SubCell"/>
</dbReference>
<evidence type="ECO:0000256" key="5">
    <source>
        <dbReference type="ARBA" id="ARBA00022475"/>
    </source>
</evidence>
<dbReference type="GO" id="GO:0016197">
    <property type="term" value="P:endosomal transport"/>
    <property type="evidence" value="ECO:0007669"/>
    <property type="project" value="TreeGrafter"/>
</dbReference>
<evidence type="ECO:0000256" key="7">
    <source>
        <dbReference type="ARBA" id="ARBA00022583"/>
    </source>
</evidence>
<dbReference type="PROSITE" id="PS00018">
    <property type="entry name" value="EF_HAND_1"/>
    <property type="match status" value="1"/>
</dbReference>
<proteinExistence type="inferred from homology"/>
<evidence type="ECO:0000256" key="11">
    <source>
        <dbReference type="ARBA" id="ARBA00023054"/>
    </source>
</evidence>
<evidence type="ECO:0000256" key="10">
    <source>
        <dbReference type="ARBA" id="ARBA00022837"/>
    </source>
</evidence>
<comment type="similarity">
    <text evidence="4">Belongs to the END3 family.</text>
</comment>
<dbReference type="PROSITE" id="PS50222">
    <property type="entry name" value="EF_HAND_2"/>
    <property type="match status" value="1"/>
</dbReference>
<dbReference type="OrthoDB" id="1716625at2759"/>
<dbReference type="SMART" id="SM00054">
    <property type="entry name" value="EFh"/>
    <property type="match status" value="2"/>
</dbReference>
<evidence type="ECO:0000256" key="3">
    <source>
        <dbReference type="ARBA" id="ARBA00004413"/>
    </source>
</evidence>
<dbReference type="Proteomes" id="UP000605846">
    <property type="component" value="Unassembled WGS sequence"/>
</dbReference>
<keyword evidence="6" id="KW-0963">Cytoplasm</keyword>
<dbReference type="AlphaFoldDB" id="A0A8H7BKP6"/>
<dbReference type="Pfam" id="PF12761">
    <property type="entry name" value="End3"/>
    <property type="match status" value="1"/>
</dbReference>
<feature type="compositionally biased region" description="Low complexity" evidence="16">
    <location>
        <begin position="273"/>
        <end position="282"/>
    </location>
</feature>
<keyword evidence="13" id="KW-0206">Cytoskeleton</keyword>
<evidence type="ECO:0000256" key="8">
    <source>
        <dbReference type="ARBA" id="ARBA00022737"/>
    </source>
</evidence>
<dbReference type="EMBL" id="JABAYA010000124">
    <property type="protein sequence ID" value="KAF7724287.1"/>
    <property type="molecule type" value="Genomic_DNA"/>
</dbReference>